<keyword evidence="1" id="KW-0472">Membrane</keyword>
<dbReference type="SUPFAM" id="SSF54523">
    <property type="entry name" value="Pili subunits"/>
    <property type="match status" value="1"/>
</dbReference>
<evidence type="ECO:0000313" key="2">
    <source>
        <dbReference type="EMBL" id="MEB3428806.1"/>
    </source>
</evidence>
<reference evidence="2 3" key="1">
    <citation type="submission" date="2024-01" db="EMBL/GenBank/DDBJ databases">
        <title>Complete genome sequence of Citroniella saccharovorans strain M6.X9, isolated from human fecal sample.</title>
        <authorList>
            <person name="Cheng G."/>
            <person name="Westerholm M."/>
            <person name="Schnurer A."/>
        </authorList>
    </citation>
    <scope>NUCLEOTIDE SEQUENCE [LARGE SCALE GENOMIC DNA]</scope>
    <source>
        <strain evidence="2 3">DSM 29873</strain>
    </source>
</reference>
<protein>
    <submittedName>
        <fullName evidence="2">Type II secretion system protein</fullName>
    </submittedName>
</protein>
<dbReference type="Proteomes" id="UP001357733">
    <property type="component" value="Unassembled WGS sequence"/>
</dbReference>
<organism evidence="2 3">
    <name type="scientific">Citroniella saccharovorans</name>
    <dbReference type="NCBI Taxonomy" id="2053367"/>
    <lineage>
        <taxon>Bacteria</taxon>
        <taxon>Bacillati</taxon>
        <taxon>Bacillota</taxon>
        <taxon>Tissierellia</taxon>
        <taxon>Tissierellales</taxon>
        <taxon>Peptoniphilaceae</taxon>
        <taxon>Citroniella</taxon>
    </lineage>
</organism>
<sequence length="113" mass="13144">MRKRAFTLLEVMIGVSLISLIAISVLPAISFSFKSRETIERKKALVMEAERIIERTKANYFEDGNISLESPYDYNIESYSEELSNKYKLKLIDGDINYEIIFYLPKDKSIYSN</sequence>
<keyword evidence="1" id="KW-0812">Transmembrane</keyword>
<name>A0AAW9MS50_9FIRM</name>
<dbReference type="Pfam" id="PF07963">
    <property type="entry name" value="N_methyl"/>
    <property type="match status" value="1"/>
</dbReference>
<dbReference type="InterPro" id="IPR012902">
    <property type="entry name" value="N_methyl_site"/>
</dbReference>
<accession>A0AAW9MS50</accession>
<dbReference type="NCBIfam" id="TIGR02532">
    <property type="entry name" value="IV_pilin_GFxxxE"/>
    <property type="match status" value="1"/>
</dbReference>
<keyword evidence="1" id="KW-1133">Transmembrane helix</keyword>
<keyword evidence="3" id="KW-1185">Reference proteome</keyword>
<dbReference type="RefSeq" id="WP_324618834.1">
    <property type="nucleotide sequence ID" value="NZ_JAYKOT010000001.1"/>
</dbReference>
<feature type="transmembrane region" description="Helical" evidence="1">
    <location>
        <begin position="12"/>
        <end position="33"/>
    </location>
</feature>
<dbReference type="EMBL" id="JAYKOT010000001">
    <property type="protein sequence ID" value="MEB3428806.1"/>
    <property type="molecule type" value="Genomic_DNA"/>
</dbReference>
<dbReference type="AlphaFoldDB" id="A0AAW9MS50"/>
<gene>
    <name evidence="2" type="ORF">VLK81_02005</name>
</gene>
<comment type="caution">
    <text evidence="2">The sequence shown here is derived from an EMBL/GenBank/DDBJ whole genome shotgun (WGS) entry which is preliminary data.</text>
</comment>
<evidence type="ECO:0000313" key="3">
    <source>
        <dbReference type="Proteomes" id="UP001357733"/>
    </source>
</evidence>
<dbReference type="InterPro" id="IPR045584">
    <property type="entry name" value="Pilin-like"/>
</dbReference>
<proteinExistence type="predicted"/>
<evidence type="ECO:0000256" key="1">
    <source>
        <dbReference type="SAM" id="Phobius"/>
    </source>
</evidence>